<dbReference type="RefSeq" id="WP_057079700.1">
    <property type="nucleotide sequence ID" value="NZ_CP157353.1"/>
</dbReference>
<accession>A0AAU7FNT6</accession>
<keyword evidence="1" id="KW-1133">Transmembrane helix</keyword>
<feature type="transmembrane region" description="Helical" evidence="1">
    <location>
        <begin position="69"/>
        <end position="91"/>
    </location>
</feature>
<evidence type="ECO:0000256" key="1">
    <source>
        <dbReference type="SAM" id="Phobius"/>
    </source>
</evidence>
<organism evidence="2">
    <name type="scientific">Bacillus sp. BS1807G30</name>
    <dbReference type="NCBI Taxonomy" id="3153756"/>
    <lineage>
        <taxon>Bacteria</taxon>
        <taxon>Bacillati</taxon>
        <taxon>Bacillota</taxon>
        <taxon>Bacilli</taxon>
        <taxon>Bacillales</taxon>
        <taxon>Bacillaceae</taxon>
        <taxon>Bacillus</taxon>
    </lineage>
</organism>
<feature type="transmembrane region" description="Helical" evidence="1">
    <location>
        <begin position="7"/>
        <end position="26"/>
    </location>
</feature>
<proteinExistence type="predicted"/>
<protein>
    <submittedName>
        <fullName evidence="2">Uncharacterized protein</fullName>
    </submittedName>
</protein>
<sequence length="95" mass="11572">MLLWKMFRYSCLHFFIVTMLFSISFLTEPNGGKWMIAFLVFICIISFSVEFAVYRRTNKQKEEVRRMKYLYFIMFQVAMTLLLFACFQMLMNRSI</sequence>
<reference evidence="2" key="1">
    <citation type="submission" date="2024-05" db="EMBL/GenBank/DDBJ databases">
        <authorList>
            <person name="Liu Z."/>
        </authorList>
    </citation>
    <scope>NUCLEOTIDE SEQUENCE</scope>
    <source>
        <strain evidence="2">BS1807G30</strain>
    </source>
</reference>
<keyword evidence="1" id="KW-0472">Membrane</keyword>
<feature type="transmembrane region" description="Helical" evidence="1">
    <location>
        <begin position="32"/>
        <end position="53"/>
    </location>
</feature>
<dbReference type="EMBL" id="CP157353">
    <property type="protein sequence ID" value="XBM05228.1"/>
    <property type="molecule type" value="Genomic_DNA"/>
</dbReference>
<dbReference type="AlphaFoldDB" id="A0AAU7FNT6"/>
<evidence type="ECO:0000313" key="2">
    <source>
        <dbReference type="EMBL" id="XBM05228.1"/>
    </source>
</evidence>
<name>A0AAU7FNT6_9BACI</name>
<keyword evidence="1" id="KW-0812">Transmembrane</keyword>
<gene>
    <name evidence="2" type="ORF">ABG082_05580</name>
</gene>